<keyword evidence="11" id="KW-1185">Reference proteome</keyword>
<dbReference type="GO" id="GO:0016705">
    <property type="term" value="F:oxidoreductase activity, acting on paired donors, with incorporation or reduction of molecular oxygen"/>
    <property type="evidence" value="ECO:0007669"/>
    <property type="project" value="InterPro"/>
</dbReference>
<keyword evidence="3 8" id="KW-0349">Heme</keyword>
<dbReference type="CDD" id="cd20628">
    <property type="entry name" value="CYP4"/>
    <property type="match status" value="1"/>
</dbReference>
<evidence type="ECO:0000313" key="11">
    <source>
        <dbReference type="Proteomes" id="UP000594454"/>
    </source>
</evidence>
<dbReference type="PRINTS" id="PR00463">
    <property type="entry name" value="EP450I"/>
</dbReference>
<organism evidence="10 11">
    <name type="scientific">Hermetia illucens</name>
    <name type="common">Black soldier fly</name>
    <dbReference type="NCBI Taxonomy" id="343691"/>
    <lineage>
        <taxon>Eukaryota</taxon>
        <taxon>Metazoa</taxon>
        <taxon>Ecdysozoa</taxon>
        <taxon>Arthropoda</taxon>
        <taxon>Hexapoda</taxon>
        <taxon>Insecta</taxon>
        <taxon>Pterygota</taxon>
        <taxon>Neoptera</taxon>
        <taxon>Endopterygota</taxon>
        <taxon>Diptera</taxon>
        <taxon>Brachycera</taxon>
        <taxon>Stratiomyomorpha</taxon>
        <taxon>Stratiomyidae</taxon>
        <taxon>Hermetiinae</taxon>
        <taxon>Hermetia</taxon>
    </lineage>
</organism>
<dbReference type="GO" id="GO:0005506">
    <property type="term" value="F:iron ion binding"/>
    <property type="evidence" value="ECO:0007669"/>
    <property type="project" value="InterPro"/>
</dbReference>
<dbReference type="OMA" id="IDGEREC"/>
<dbReference type="InterPro" id="IPR001128">
    <property type="entry name" value="Cyt_P450"/>
</dbReference>
<evidence type="ECO:0000256" key="4">
    <source>
        <dbReference type="ARBA" id="ARBA00022723"/>
    </source>
</evidence>
<proteinExistence type="inferred from homology"/>
<dbReference type="InterPro" id="IPR036396">
    <property type="entry name" value="Cyt_P450_sf"/>
</dbReference>
<dbReference type="Pfam" id="PF00067">
    <property type="entry name" value="p450"/>
    <property type="match status" value="1"/>
</dbReference>
<dbReference type="PANTHER" id="PTHR24291:SF187">
    <property type="entry name" value="CYTOCHROME P450 4AE1-RELATED"/>
    <property type="match status" value="1"/>
</dbReference>
<comment type="cofactor">
    <cofactor evidence="1 8">
        <name>heme</name>
        <dbReference type="ChEBI" id="CHEBI:30413"/>
    </cofactor>
</comment>
<dbReference type="PROSITE" id="PS00086">
    <property type="entry name" value="CYTOCHROME_P450"/>
    <property type="match status" value="1"/>
</dbReference>
<evidence type="ECO:0000256" key="8">
    <source>
        <dbReference type="PIRSR" id="PIRSR602401-1"/>
    </source>
</evidence>
<dbReference type="SUPFAM" id="SSF48264">
    <property type="entry name" value="Cytochrome P450"/>
    <property type="match status" value="1"/>
</dbReference>
<dbReference type="GO" id="GO:0004497">
    <property type="term" value="F:monooxygenase activity"/>
    <property type="evidence" value="ECO:0007669"/>
    <property type="project" value="UniProtKB-KW"/>
</dbReference>
<dbReference type="PRINTS" id="PR00385">
    <property type="entry name" value="P450"/>
</dbReference>
<evidence type="ECO:0000256" key="1">
    <source>
        <dbReference type="ARBA" id="ARBA00001971"/>
    </source>
</evidence>
<dbReference type="OrthoDB" id="1470350at2759"/>
<keyword evidence="4 8" id="KW-0479">Metal-binding</keyword>
<keyword evidence="5 9" id="KW-0560">Oxidoreductase</keyword>
<accession>A0A7R8YVD7</accession>
<name>A0A7R8YVD7_HERIL</name>
<evidence type="ECO:0000256" key="3">
    <source>
        <dbReference type="ARBA" id="ARBA00022617"/>
    </source>
</evidence>
<evidence type="ECO:0000313" key="10">
    <source>
        <dbReference type="EMBL" id="CAD7087172.1"/>
    </source>
</evidence>
<feature type="binding site" description="axial binding residue" evidence="8">
    <location>
        <position position="454"/>
    </location>
    <ligand>
        <name>heme</name>
        <dbReference type="ChEBI" id="CHEBI:30413"/>
    </ligand>
    <ligandPart>
        <name>Fe</name>
        <dbReference type="ChEBI" id="CHEBI:18248"/>
    </ligandPart>
</feature>
<comment type="similarity">
    <text evidence="2 9">Belongs to the cytochrome P450 family.</text>
</comment>
<dbReference type="AlphaFoldDB" id="A0A7R8YVD7"/>
<dbReference type="InParanoid" id="A0A7R8YVD7"/>
<dbReference type="Proteomes" id="UP000594454">
    <property type="component" value="Chromosome 4"/>
</dbReference>
<dbReference type="InterPro" id="IPR002401">
    <property type="entry name" value="Cyt_P450_E_grp-I"/>
</dbReference>
<evidence type="ECO:0000256" key="5">
    <source>
        <dbReference type="ARBA" id="ARBA00023002"/>
    </source>
</evidence>
<dbReference type="EMBL" id="LR899012">
    <property type="protein sequence ID" value="CAD7087172.1"/>
    <property type="molecule type" value="Genomic_DNA"/>
</dbReference>
<dbReference type="InterPro" id="IPR050196">
    <property type="entry name" value="Cytochrome_P450_Monoox"/>
</dbReference>
<dbReference type="InterPro" id="IPR017972">
    <property type="entry name" value="Cyt_P450_CS"/>
</dbReference>
<keyword evidence="6 8" id="KW-0408">Iron</keyword>
<dbReference type="FunCoup" id="A0A7R8YVD7">
    <property type="interactions" value="14"/>
</dbReference>
<evidence type="ECO:0008006" key="12">
    <source>
        <dbReference type="Google" id="ProtNLM"/>
    </source>
</evidence>
<evidence type="ECO:0000256" key="2">
    <source>
        <dbReference type="ARBA" id="ARBA00010617"/>
    </source>
</evidence>
<evidence type="ECO:0000256" key="6">
    <source>
        <dbReference type="ARBA" id="ARBA00023004"/>
    </source>
</evidence>
<evidence type="ECO:0000256" key="7">
    <source>
        <dbReference type="ARBA" id="ARBA00023033"/>
    </source>
</evidence>
<gene>
    <name evidence="10" type="ORF">HERILL_LOCUS9894</name>
</gene>
<protein>
    <recommendedName>
        <fullName evidence="12">Cytochrome P450</fullName>
    </recommendedName>
</protein>
<dbReference type="Gene3D" id="1.10.630.10">
    <property type="entry name" value="Cytochrome P450"/>
    <property type="match status" value="1"/>
</dbReference>
<evidence type="ECO:0000256" key="9">
    <source>
        <dbReference type="RuleBase" id="RU000461"/>
    </source>
</evidence>
<dbReference type="GO" id="GO:0020037">
    <property type="term" value="F:heme binding"/>
    <property type="evidence" value="ECO:0007669"/>
    <property type="project" value="InterPro"/>
</dbReference>
<dbReference type="PANTHER" id="PTHR24291">
    <property type="entry name" value="CYTOCHROME P450 FAMILY 4"/>
    <property type="match status" value="1"/>
</dbReference>
<reference evidence="10 11" key="1">
    <citation type="submission" date="2020-11" db="EMBL/GenBank/DDBJ databases">
        <authorList>
            <person name="Wallbank WR R."/>
            <person name="Pardo Diaz C."/>
            <person name="Kozak K."/>
            <person name="Martin S."/>
            <person name="Jiggins C."/>
            <person name="Moest M."/>
            <person name="Warren A I."/>
            <person name="Generalovic N T."/>
            <person name="Byers J.R.P. K."/>
            <person name="Montejo-Kovacevich G."/>
            <person name="Yen C E."/>
        </authorList>
    </citation>
    <scope>NUCLEOTIDE SEQUENCE [LARGE SCALE GENOMIC DNA]</scope>
</reference>
<keyword evidence="7 9" id="KW-0503">Monooxygenase</keyword>
<sequence length="507" mass="57862">MLFALTIVVLSFLVFLDWMNKKRRYDMSSWIPGPIVIPIFGTHFIFKIRSAKDLMQVILEASKLYDGLSRIWIGNKLTVMMTRPKDLEMVLSSTKHIKKSVLYDFLNSWLGQGLLTSTGSKWHSRRKVITPAFHFKILEHFVEIFDQQSTILVKQLSKHSNDGKAFNVYPYITLAALDVVCETAMGVKINAQSDSNCEYVRAVTDITEIVMHRFANTFLQNDLVFSIFAPKEKQRLNEALKVLHDFTDTVIQQRRISLTQELTEKNANVPETNDDDIGTKKKIPLLDVLLQSQINGKPLTNEDIREEVDTFMFEGHDTTTSGICYALHLISRHPDVQAKMFDEIRQVIGDDLEKPAAQSDLQELKYVECVIKECLRMFPPVPVVAREFTEDTTIRGNRIPTGTELAIPIFIILKDAQSFPDPEKFDPDRHNLENSVAKPDPYAYIPFSAGPRNCIGQKFAMLEMKSTISKVLRHYELLPLGEDPDPVINLVLRSTNGINIGIKPREY</sequence>